<keyword evidence="8" id="KW-1185">Reference proteome</keyword>
<dbReference type="InterPro" id="IPR051612">
    <property type="entry name" value="Teichoic_Acid_Biosynth"/>
</dbReference>
<dbReference type="SUPFAM" id="SSF53756">
    <property type="entry name" value="UDP-Glycosyltransferase/glycogen phosphorylase"/>
    <property type="match status" value="1"/>
</dbReference>
<evidence type="ECO:0000313" key="8">
    <source>
        <dbReference type="Proteomes" id="UP001281447"/>
    </source>
</evidence>
<comment type="similarity">
    <text evidence="2">Belongs to the CDP-glycerol glycerophosphotransferase family.</text>
</comment>
<evidence type="ECO:0000313" key="7">
    <source>
        <dbReference type="EMBL" id="MDY0394138.1"/>
    </source>
</evidence>
<keyword evidence="4" id="KW-0808">Transferase</keyword>
<keyword evidence="5" id="KW-0777">Teichoic acid biosynthesis</keyword>
<evidence type="ECO:0000256" key="4">
    <source>
        <dbReference type="ARBA" id="ARBA00022679"/>
    </source>
</evidence>
<dbReference type="PANTHER" id="PTHR37316">
    <property type="entry name" value="TEICHOIC ACID GLYCEROL-PHOSPHATE PRIMASE"/>
    <property type="match status" value="1"/>
</dbReference>
<keyword evidence="6" id="KW-0472">Membrane</keyword>
<dbReference type="Gene3D" id="3.40.50.11820">
    <property type="match status" value="1"/>
</dbReference>
<comment type="caution">
    <text evidence="7">The sequence shown here is derived from an EMBL/GenBank/DDBJ whole genome shotgun (WGS) entry which is preliminary data.</text>
</comment>
<evidence type="ECO:0000256" key="2">
    <source>
        <dbReference type="ARBA" id="ARBA00010488"/>
    </source>
</evidence>
<dbReference type="RefSeq" id="WP_390355241.1">
    <property type="nucleotide sequence ID" value="NZ_JBHUIZ010000006.1"/>
</dbReference>
<organism evidence="7 8">
    <name type="scientific">Tigheibacillus halophilus</name>
    <dbReference type="NCBI Taxonomy" id="361280"/>
    <lineage>
        <taxon>Bacteria</taxon>
        <taxon>Bacillati</taxon>
        <taxon>Bacillota</taxon>
        <taxon>Bacilli</taxon>
        <taxon>Bacillales</taxon>
        <taxon>Bacillaceae</taxon>
        <taxon>Tigheibacillus</taxon>
    </lineage>
</organism>
<evidence type="ECO:0000256" key="6">
    <source>
        <dbReference type="ARBA" id="ARBA00023136"/>
    </source>
</evidence>
<gene>
    <name evidence="7" type="ORF">RWE15_06145</name>
</gene>
<dbReference type="PANTHER" id="PTHR37316:SF2">
    <property type="entry name" value="TEICHOIC ACID RIBITOL-PHOSPHATE POLYMERASE TARK"/>
    <property type="match status" value="1"/>
</dbReference>
<comment type="subcellular location">
    <subcellularLocation>
        <location evidence="1">Cell membrane</location>
        <topology evidence="1">Peripheral membrane protein</topology>
    </subcellularLocation>
</comment>
<evidence type="ECO:0000256" key="5">
    <source>
        <dbReference type="ARBA" id="ARBA00022944"/>
    </source>
</evidence>
<dbReference type="InterPro" id="IPR043148">
    <property type="entry name" value="TagF_C"/>
</dbReference>
<dbReference type="EMBL" id="JAWDIP010000003">
    <property type="protein sequence ID" value="MDY0394138.1"/>
    <property type="molecule type" value="Genomic_DNA"/>
</dbReference>
<dbReference type="Gene3D" id="3.40.50.12580">
    <property type="match status" value="1"/>
</dbReference>
<evidence type="ECO:0000256" key="1">
    <source>
        <dbReference type="ARBA" id="ARBA00004202"/>
    </source>
</evidence>
<dbReference type="InterPro" id="IPR007554">
    <property type="entry name" value="Glycerophosphate_synth"/>
</dbReference>
<evidence type="ECO:0000256" key="3">
    <source>
        <dbReference type="ARBA" id="ARBA00022475"/>
    </source>
</evidence>
<name>A0ABU5C5M7_9BACI</name>
<reference evidence="7 8" key="1">
    <citation type="submission" date="2023-10" db="EMBL/GenBank/DDBJ databases">
        <title>Virgibacillus halophilus 5B73C genome.</title>
        <authorList>
            <person name="Miliotis G."/>
            <person name="Sengupta P."/>
            <person name="Hameed A."/>
            <person name="Chuvochina M."/>
            <person name="Mcdonagh F."/>
            <person name="Simpson A.C."/>
            <person name="Singh N.K."/>
            <person name="Rekha P.D."/>
            <person name="Raman K."/>
            <person name="Hugenholtz P."/>
            <person name="Venkateswaran K."/>
        </authorList>
    </citation>
    <scope>NUCLEOTIDE SEQUENCE [LARGE SCALE GENOMIC DNA]</scope>
    <source>
        <strain evidence="7 8">5B73C</strain>
    </source>
</reference>
<accession>A0ABU5C5M7</accession>
<dbReference type="Pfam" id="PF04464">
    <property type="entry name" value="Glyphos_transf"/>
    <property type="match status" value="1"/>
</dbReference>
<keyword evidence="3" id="KW-1003">Cell membrane</keyword>
<dbReference type="InterPro" id="IPR043149">
    <property type="entry name" value="TagF_N"/>
</dbReference>
<sequence>MKYLRFLKNIYVVIYKICFQVVYKCACLLRKQDSKKMVIALYRTDQLDDNLRLVYREVLKQNPEMKIHLVHGVNKMNLKLFKEIIVLSNARYLVLDDYYLPIYLVEPDKQLKVVQLWHAAGAFKKFGHSTVGSKFGPTTSYLKLVPIHSNYDFVYISAQKFASFYAEAFHMNLKRIFALGIPRTDLLTNAALSHRLKTEMHKVYPFLENKNNVHILMAPTYRAKGSHHETQLDVAKAVIELSSLLNRDKCIIFKPHPYMNSSSIEELRKCPNIIVADSRGINEWMLVADAFITDYSSSVFEFALMHKPMAHFVPDLDEYRENRGFYTDIESISDAAVIQETNQLAAWINARNKGEYFDSSRMISYNFDHVDHATARIVKHFLSTEK</sequence>
<proteinExistence type="inferred from homology"/>
<dbReference type="Proteomes" id="UP001281447">
    <property type="component" value="Unassembled WGS sequence"/>
</dbReference>
<protein>
    <submittedName>
        <fullName evidence="7">CDP-glycerol glycerophosphotransferase family protein</fullName>
    </submittedName>
</protein>